<sequence length="243" mass="27897">MAYLLVIKILLSFLPFAPITFVMLMMQLLPHIIYNQNFILSPKRCMFWEEQKALIVSDLHIGKTGHFRKYGIAVPQDVFKEDMQRLLDQITFFKAEQLLVVGDMFHSEANKELDLFLRWRNDVQALNIHLVKGNHDILKTDWYANANIQVHPEALTISKIHFLHDLATTNQQLATSNYIMSGHIHPGVLIKGISKQSLRFPCFYFATQHAVLPAFSRFTGLAAITPKKSDSVYAIVNQSIMKI</sequence>
<feature type="transmembrane region" description="Helical" evidence="1">
    <location>
        <begin position="6"/>
        <end position="26"/>
    </location>
</feature>
<dbReference type="Pfam" id="PF00149">
    <property type="entry name" value="Metallophos"/>
    <property type="match status" value="1"/>
</dbReference>
<dbReference type="EC" id="3.1.-.-" evidence="3"/>
<dbReference type="InterPro" id="IPR004843">
    <property type="entry name" value="Calcineurin-like_PHP"/>
</dbReference>
<evidence type="ECO:0000256" key="1">
    <source>
        <dbReference type="SAM" id="Phobius"/>
    </source>
</evidence>
<dbReference type="GO" id="GO:0016874">
    <property type="term" value="F:ligase activity"/>
    <property type="evidence" value="ECO:0007669"/>
    <property type="project" value="UniProtKB-KW"/>
</dbReference>
<dbReference type="Gene3D" id="3.60.21.10">
    <property type="match status" value="1"/>
</dbReference>
<dbReference type="InterPro" id="IPR026336">
    <property type="entry name" value="PdeM-like"/>
</dbReference>
<dbReference type="PANTHER" id="PTHR39323">
    <property type="entry name" value="BLR1149 PROTEIN"/>
    <property type="match status" value="1"/>
</dbReference>
<keyword evidence="4" id="KW-1185">Reference proteome</keyword>
<dbReference type="RefSeq" id="WP_379013205.1">
    <property type="nucleotide sequence ID" value="NZ_JBHSDC010000012.1"/>
</dbReference>
<proteinExistence type="predicted"/>
<evidence type="ECO:0000313" key="3">
    <source>
        <dbReference type="EMBL" id="MFC4231648.1"/>
    </source>
</evidence>
<keyword evidence="3" id="KW-0378">Hydrolase</keyword>
<name>A0ABV8PUS0_9BACT</name>
<reference evidence="4" key="1">
    <citation type="journal article" date="2019" name="Int. J. Syst. Evol. Microbiol.">
        <title>The Global Catalogue of Microorganisms (GCM) 10K type strain sequencing project: providing services to taxonomists for standard genome sequencing and annotation.</title>
        <authorList>
            <consortium name="The Broad Institute Genomics Platform"/>
            <consortium name="The Broad Institute Genome Sequencing Center for Infectious Disease"/>
            <person name="Wu L."/>
            <person name="Ma J."/>
        </authorList>
    </citation>
    <scope>NUCLEOTIDE SEQUENCE [LARGE SCALE GENOMIC DNA]</scope>
    <source>
        <strain evidence="4">CECT 8010</strain>
    </source>
</reference>
<dbReference type="GO" id="GO:0016787">
    <property type="term" value="F:hydrolase activity"/>
    <property type="evidence" value="ECO:0007669"/>
    <property type="project" value="UniProtKB-KW"/>
</dbReference>
<comment type="caution">
    <text evidence="3">The sequence shown here is derived from an EMBL/GenBank/DDBJ whole genome shotgun (WGS) entry which is preliminary data.</text>
</comment>
<keyword evidence="1" id="KW-0472">Membrane</keyword>
<keyword evidence="1" id="KW-0812">Transmembrane</keyword>
<keyword evidence="3" id="KW-0436">Ligase</keyword>
<keyword evidence="1" id="KW-1133">Transmembrane helix</keyword>
<gene>
    <name evidence="3" type="primary">pdeM</name>
    <name evidence="3" type="ORF">ACFOW1_07090</name>
</gene>
<accession>A0ABV8PUS0</accession>
<dbReference type="SUPFAM" id="SSF56300">
    <property type="entry name" value="Metallo-dependent phosphatases"/>
    <property type="match status" value="1"/>
</dbReference>
<protein>
    <submittedName>
        <fullName evidence="3">Ligase-associated DNA damage response endonuclease PdeM</fullName>
        <ecNumber evidence="3">3.1.-.-</ecNumber>
    </submittedName>
</protein>
<dbReference type="NCBIfam" id="TIGR04123">
    <property type="entry name" value="P_estr_lig_assc"/>
    <property type="match status" value="1"/>
</dbReference>
<dbReference type="GO" id="GO:0004519">
    <property type="term" value="F:endonuclease activity"/>
    <property type="evidence" value="ECO:0007669"/>
    <property type="project" value="UniProtKB-KW"/>
</dbReference>
<feature type="domain" description="Calcineurin-like phosphoesterase" evidence="2">
    <location>
        <begin position="54"/>
        <end position="142"/>
    </location>
</feature>
<dbReference type="PANTHER" id="PTHR39323:SF1">
    <property type="entry name" value="BLR1149 PROTEIN"/>
    <property type="match status" value="1"/>
</dbReference>
<dbReference type="InterPro" id="IPR029052">
    <property type="entry name" value="Metallo-depent_PP-like"/>
</dbReference>
<evidence type="ECO:0000259" key="2">
    <source>
        <dbReference type="Pfam" id="PF00149"/>
    </source>
</evidence>
<evidence type="ECO:0000313" key="4">
    <source>
        <dbReference type="Proteomes" id="UP001595906"/>
    </source>
</evidence>
<dbReference type="EMBL" id="JBHSDC010000012">
    <property type="protein sequence ID" value="MFC4231648.1"/>
    <property type="molecule type" value="Genomic_DNA"/>
</dbReference>
<keyword evidence="3" id="KW-0255">Endonuclease</keyword>
<keyword evidence="3" id="KW-0540">Nuclease</keyword>
<dbReference type="Proteomes" id="UP001595906">
    <property type="component" value="Unassembled WGS sequence"/>
</dbReference>
<organism evidence="3 4">
    <name type="scientific">Parasediminibacterium paludis</name>
    <dbReference type="NCBI Taxonomy" id="908966"/>
    <lineage>
        <taxon>Bacteria</taxon>
        <taxon>Pseudomonadati</taxon>
        <taxon>Bacteroidota</taxon>
        <taxon>Chitinophagia</taxon>
        <taxon>Chitinophagales</taxon>
        <taxon>Chitinophagaceae</taxon>
        <taxon>Parasediminibacterium</taxon>
    </lineage>
</organism>